<dbReference type="Proteomes" id="UP000678499">
    <property type="component" value="Unassembled WGS sequence"/>
</dbReference>
<protein>
    <submittedName>
        <fullName evidence="1">Uncharacterized protein</fullName>
    </submittedName>
</protein>
<name>A0A7R9C101_9CRUS</name>
<evidence type="ECO:0000313" key="1">
    <source>
        <dbReference type="EMBL" id="CAD7284169.1"/>
    </source>
</evidence>
<dbReference type="SUPFAM" id="SSF56112">
    <property type="entry name" value="Protein kinase-like (PK-like)"/>
    <property type="match status" value="1"/>
</dbReference>
<organism evidence="1">
    <name type="scientific">Notodromas monacha</name>
    <dbReference type="NCBI Taxonomy" id="399045"/>
    <lineage>
        <taxon>Eukaryota</taxon>
        <taxon>Metazoa</taxon>
        <taxon>Ecdysozoa</taxon>
        <taxon>Arthropoda</taxon>
        <taxon>Crustacea</taxon>
        <taxon>Oligostraca</taxon>
        <taxon>Ostracoda</taxon>
        <taxon>Podocopa</taxon>
        <taxon>Podocopida</taxon>
        <taxon>Cypridocopina</taxon>
        <taxon>Cypridoidea</taxon>
        <taxon>Cyprididae</taxon>
        <taxon>Notodromas</taxon>
    </lineage>
</organism>
<gene>
    <name evidence="1" type="ORF">NMOB1V02_LOCUS11776</name>
</gene>
<dbReference type="AlphaFoldDB" id="A0A7R9C101"/>
<sequence length="141" mass="16309">MEHNLQALSDNAGTSPVQVSSRQVLSGTWVVKLYDYQNCNLGYGLHDVYLLLYTSCKRSVRHKNELKLLEVYRSAYNHYIEQLEATGFLHQTGEIFKRHCRHAQQLATYHCLMGASAWFIEDDVTERLLQIIDEVAEKGYI</sequence>
<evidence type="ECO:0000313" key="2">
    <source>
        <dbReference type="Proteomes" id="UP000678499"/>
    </source>
</evidence>
<dbReference type="InterPro" id="IPR004119">
    <property type="entry name" value="EcKL"/>
</dbReference>
<keyword evidence="2" id="KW-1185">Reference proteome</keyword>
<dbReference type="EMBL" id="OA889224">
    <property type="protein sequence ID" value="CAD7284169.1"/>
    <property type="molecule type" value="Genomic_DNA"/>
</dbReference>
<dbReference type="InterPro" id="IPR011009">
    <property type="entry name" value="Kinase-like_dom_sf"/>
</dbReference>
<proteinExistence type="predicted"/>
<reference evidence="1" key="1">
    <citation type="submission" date="2020-11" db="EMBL/GenBank/DDBJ databases">
        <authorList>
            <person name="Tran Van P."/>
        </authorList>
    </citation>
    <scope>NUCLEOTIDE SEQUENCE</scope>
</reference>
<accession>A0A7R9C101</accession>
<dbReference type="EMBL" id="CAJPEX010007187">
    <property type="protein sequence ID" value="CAG0924321.1"/>
    <property type="molecule type" value="Genomic_DNA"/>
</dbReference>
<dbReference type="Pfam" id="PF02958">
    <property type="entry name" value="EcKL"/>
    <property type="match status" value="1"/>
</dbReference>